<dbReference type="GeneID" id="40526957"/>
<dbReference type="EMBL" id="MF375894">
    <property type="protein sequence ID" value="AUV65284.1"/>
    <property type="molecule type" value="Genomic_DNA"/>
</dbReference>
<sequence length="367" mass="41564">MLAFIVLAVLAVDAAARPAAGPITEGTRNHVHIFINHHYVNMNANGTIDAVQLAESNSTIWHRIAINDTILLRSSVHCTYMCINECGYTYTAKVPNHECLWYERYDDANYRFIYKKFDNRTAYLAVNIAGKLKRVVLLRRETLQDNIDSAHVTIQAITAPLTYECQATNTTKLLFRPVKTCKNPPRHHHKKPRREAESMLKYENLTMSLNETTTTTTSNETIYVFNKNDTVEENETVDENIIDNKIIGKVGVGVNNISELNNISEHHINKVLQNNEVPIMGPSSASSSESLSKNFTEGVNNRTYYHTEELSIQLLDDGDEHKKIEDGIEKIIDRLLTAHGNSSDASDRPPVFLMYKKSITLTQCRLL</sequence>
<evidence type="ECO:0000256" key="1">
    <source>
        <dbReference type="ARBA" id="ARBA00007936"/>
    </source>
</evidence>
<dbReference type="Pfam" id="PF00167">
    <property type="entry name" value="FGF"/>
    <property type="match status" value="1"/>
</dbReference>
<keyword evidence="3" id="KW-1185">Reference proteome</keyword>
<dbReference type="Gene3D" id="2.80.10.50">
    <property type="match status" value="1"/>
</dbReference>
<evidence type="ECO:0000313" key="3">
    <source>
        <dbReference type="Proteomes" id="UP000297194"/>
    </source>
</evidence>
<accession>A0A2K9VS52</accession>
<organism evidence="2 3">
    <name type="scientific">Mythimna unipuncta nucleopolyhedrovirus</name>
    <dbReference type="NCBI Taxonomy" id="447897"/>
    <lineage>
        <taxon>Viruses</taxon>
        <taxon>Viruses incertae sedis</taxon>
        <taxon>Naldaviricetes</taxon>
        <taxon>Lefavirales</taxon>
        <taxon>Baculoviridae</taxon>
        <taxon>Alphabaculovirus</taxon>
    </lineage>
</organism>
<dbReference type="InterPro" id="IPR008996">
    <property type="entry name" value="IL1/FGF"/>
</dbReference>
<dbReference type="RefSeq" id="YP_009666677.1">
    <property type="nucleotide sequence ID" value="NC_043530.1"/>
</dbReference>
<evidence type="ECO:0000313" key="2">
    <source>
        <dbReference type="EMBL" id="AUV65284.1"/>
    </source>
</evidence>
<comment type="similarity">
    <text evidence="1">Belongs to the heparin-binding growth factors family.</text>
</comment>
<dbReference type="InterPro" id="IPR002209">
    <property type="entry name" value="Fibroblast_GF_fam"/>
</dbReference>
<name>A0A2K9VS52_9ABAC</name>
<dbReference type="SUPFAM" id="SSF50353">
    <property type="entry name" value="Cytokine"/>
    <property type="match status" value="1"/>
</dbReference>
<dbReference type="Proteomes" id="UP000297194">
    <property type="component" value="Segment"/>
</dbReference>
<dbReference type="CDD" id="cd23311">
    <property type="entry name" value="beta-trefoil_FGF_Bnl-like"/>
    <property type="match status" value="1"/>
</dbReference>
<reference evidence="2" key="1">
    <citation type="journal article" date="2017" name="Virus Genes">
        <title>The complete genome sequence of a third distinct baculovirus isolated from the true armyworm, Mythimna unipuncta, contains two copies of the lef-7 gene.</title>
        <authorList>
            <person name="Harrison R.L."/>
            <person name="Mowery J.D."/>
            <person name="Rowley D.L."/>
            <person name="Bauchan G.R."/>
            <person name="Theilmann D.A."/>
            <person name="Rohrmann G.F."/>
            <person name="Erlandson M.A."/>
        </authorList>
    </citation>
    <scope>NUCLEOTIDE SEQUENCE [LARGE SCALE GENOMIC DNA]</scope>
    <source>
        <strain evidence="2">#7</strain>
    </source>
</reference>
<dbReference type="KEGG" id="vg:40526957"/>
<proteinExistence type="inferred from homology"/>
<dbReference type="GO" id="GO:0008083">
    <property type="term" value="F:growth factor activity"/>
    <property type="evidence" value="ECO:0007669"/>
    <property type="project" value="InterPro"/>
</dbReference>
<protein>
    <submittedName>
        <fullName evidence="2">FGF</fullName>
    </submittedName>
</protein>
<dbReference type="SMART" id="SM00442">
    <property type="entry name" value="FGF"/>
    <property type="match status" value="1"/>
</dbReference>